<dbReference type="CDD" id="cd18103">
    <property type="entry name" value="SpoU-like_RlmB"/>
    <property type="match status" value="1"/>
</dbReference>
<dbReference type="RefSeq" id="WP_188766223.1">
    <property type="nucleotide sequence ID" value="NZ_BMKK01000004.1"/>
</dbReference>
<dbReference type="Pfam" id="PF00588">
    <property type="entry name" value="SpoU_methylase"/>
    <property type="match status" value="1"/>
</dbReference>
<dbReference type="EMBL" id="BMKK01000004">
    <property type="protein sequence ID" value="GGD58329.1"/>
    <property type="molecule type" value="Genomic_DNA"/>
</dbReference>
<evidence type="ECO:0000313" key="6">
    <source>
        <dbReference type="Proteomes" id="UP000609064"/>
    </source>
</evidence>
<dbReference type="InterPro" id="IPR029028">
    <property type="entry name" value="Alpha/beta_knot_MTases"/>
</dbReference>
<dbReference type="SMART" id="SM00967">
    <property type="entry name" value="SpoU_sub_bind"/>
    <property type="match status" value="1"/>
</dbReference>
<name>A0A917DQX2_9BACT</name>
<keyword evidence="6" id="KW-1185">Reference proteome</keyword>
<dbReference type="AlphaFoldDB" id="A0A917DQX2"/>
<evidence type="ECO:0000259" key="4">
    <source>
        <dbReference type="SMART" id="SM00967"/>
    </source>
</evidence>
<dbReference type="Gene3D" id="3.40.1280.10">
    <property type="match status" value="1"/>
</dbReference>
<reference evidence="5" key="1">
    <citation type="journal article" date="2014" name="Int. J. Syst. Evol. Microbiol.">
        <title>Complete genome sequence of Corynebacterium casei LMG S-19264T (=DSM 44701T), isolated from a smear-ripened cheese.</title>
        <authorList>
            <consortium name="US DOE Joint Genome Institute (JGI-PGF)"/>
            <person name="Walter F."/>
            <person name="Albersmeier A."/>
            <person name="Kalinowski J."/>
            <person name="Ruckert C."/>
        </authorList>
    </citation>
    <scope>NUCLEOTIDE SEQUENCE</scope>
    <source>
        <strain evidence="5">CGMCC 1.15958</strain>
    </source>
</reference>
<dbReference type="Gene3D" id="3.30.1330.30">
    <property type="match status" value="1"/>
</dbReference>
<organism evidence="5 6">
    <name type="scientific">Emticicia aquatilis</name>
    <dbReference type="NCBI Taxonomy" id="1537369"/>
    <lineage>
        <taxon>Bacteria</taxon>
        <taxon>Pseudomonadati</taxon>
        <taxon>Bacteroidota</taxon>
        <taxon>Cytophagia</taxon>
        <taxon>Cytophagales</taxon>
        <taxon>Leadbetterellaceae</taxon>
        <taxon>Emticicia</taxon>
    </lineage>
</organism>
<dbReference type="SUPFAM" id="SSF55315">
    <property type="entry name" value="L30e-like"/>
    <property type="match status" value="1"/>
</dbReference>
<sequence>MENRKRSGLGRSSESGTSSGGFRKSEGDNKTGFKKKYFAKPTPAGFEKPSKPDIVFGVQSVLETLKSTKEIEKILLQRDFGHAEVEKLAREREIPVQRVPLEKLNRVTMKVHQGVIAFVSAVNYAKTSNVVADTFEKGETPLLLILDRVTDVRNFGAIARTAECAGVNAIVVPARGAAQINADAMKTSVGALNHLPVCRENSLSQIVSELQQSGIQVVACTEKATTELYDVDFSVPTAILMGSEEDGISDNLLEQADYATKIPMVGKIGSLNVSVATAVILYEAVRQRQSK</sequence>
<dbReference type="InterPro" id="IPR013123">
    <property type="entry name" value="SpoU_subst-bd"/>
</dbReference>
<dbReference type="InterPro" id="IPR001537">
    <property type="entry name" value="SpoU_MeTrfase"/>
</dbReference>
<dbReference type="GO" id="GO:0006396">
    <property type="term" value="P:RNA processing"/>
    <property type="evidence" value="ECO:0007669"/>
    <property type="project" value="InterPro"/>
</dbReference>
<feature type="region of interest" description="Disordered" evidence="3">
    <location>
        <begin position="1"/>
        <end position="34"/>
    </location>
</feature>
<accession>A0A917DQX2</accession>
<evidence type="ECO:0000313" key="5">
    <source>
        <dbReference type="EMBL" id="GGD58329.1"/>
    </source>
</evidence>
<protein>
    <submittedName>
        <fullName evidence="5">23S rRNA (Guanosine(2251)-2'-O)-methyltransferase RlmB</fullName>
    </submittedName>
</protein>
<evidence type="ECO:0000256" key="1">
    <source>
        <dbReference type="ARBA" id="ARBA00022603"/>
    </source>
</evidence>
<dbReference type="InterPro" id="IPR004441">
    <property type="entry name" value="rRNA_MeTrfase_TrmH"/>
</dbReference>
<evidence type="ECO:0000256" key="2">
    <source>
        <dbReference type="ARBA" id="ARBA00022679"/>
    </source>
</evidence>
<dbReference type="Pfam" id="PF08032">
    <property type="entry name" value="SpoU_sub_bind"/>
    <property type="match status" value="1"/>
</dbReference>
<dbReference type="InterPro" id="IPR029026">
    <property type="entry name" value="tRNA_m1G_MTases_N"/>
</dbReference>
<dbReference type="GO" id="GO:0032259">
    <property type="term" value="P:methylation"/>
    <property type="evidence" value="ECO:0007669"/>
    <property type="project" value="UniProtKB-KW"/>
</dbReference>
<comment type="caution">
    <text evidence="5">The sequence shown here is derived from an EMBL/GenBank/DDBJ whole genome shotgun (WGS) entry which is preliminary data.</text>
</comment>
<feature type="compositionally biased region" description="Low complexity" evidence="3">
    <location>
        <begin position="9"/>
        <end position="22"/>
    </location>
</feature>
<evidence type="ECO:0000256" key="3">
    <source>
        <dbReference type="SAM" id="MobiDB-lite"/>
    </source>
</evidence>
<reference evidence="5" key="2">
    <citation type="submission" date="2020-09" db="EMBL/GenBank/DDBJ databases">
        <authorList>
            <person name="Sun Q."/>
            <person name="Zhou Y."/>
        </authorList>
    </citation>
    <scope>NUCLEOTIDE SEQUENCE</scope>
    <source>
        <strain evidence="5">CGMCC 1.15958</strain>
    </source>
</reference>
<dbReference type="PANTHER" id="PTHR46429:SF1">
    <property type="entry name" value="23S RRNA (GUANOSINE-2'-O-)-METHYLTRANSFERASE RLMB"/>
    <property type="match status" value="1"/>
</dbReference>
<keyword evidence="1" id="KW-0489">Methyltransferase</keyword>
<dbReference type="GO" id="GO:0008173">
    <property type="term" value="F:RNA methyltransferase activity"/>
    <property type="evidence" value="ECO:0007669"/>
    <property type="project" value="InterPro"/>
</dbReference>
<feature type="domain" description="RNA 2-O ribose methyltransferase substrate binding" evidence="4">
    <location>
        <begin position="54"/>
        <end position="125"/>
    </location>
</feature>
<proteinExistence type="predicted"/>
<gene>
    <name evidence="5" type="ORF">GCM10011514_22940</name>
</gene>
<dbReference type="SUPFAM" id="SSF75217">
    <property type="entry name" value="alpha/beta knot"/>
    <property type="match status" value="1"/>
</dbReference>
<dbReference type="GO" id="GO:0003723">
    <property type="term" value="F:RNA binding"/>
    <property type="evidence" value="ECO:0007669"/>
    <property type="project" value="InterPro"/>
</dbReference>
<keyword evidence="2" id="KW-0808">Transferase</keyword>
<dbReference type="Proteomes" id="UP000609064">
    <property type="component" value="Unassembled WGS sequence"/>
</dbReference>
<dbReference type="PANTHER" id="PTHR46429">
    <property type="entry name" value="23S RRNA (GUANOSINE-2'-O-)-METHYLTRANSFERASE RLMB"/>
    <property type="match status" value="1"/>
</dbReference>
<dbReference type="InterPro" id="IPR029064">
    <property type="entry name" value="Ribosomal_eL30-like_sf"/>
</dbReference>
<dbReference type="GO" id="GO:0005829">
    <property type="term" value="C:cytosol"/>
    <property type="evidence" value="ECO:0007669"/>
    <property type="project" value="TreeGrafter"/>
</dbReference>
<dbReference type="NCBIfam" id="TIGR00186">
    <property type="entry name" value="rRNA_methyl_3"/>
    <property type="match status" value="1"/>
</dbReference>